<dbReference type="EMBL" id="JAAALK010000079">
    <property type="protein sequence ID" value="KAG8097805.1"/>
    <property type="molecule type" value="Genomic_DNA"/>
</dbReference>
<dbReference type="AlphaFoldDB" id="A0A8J5WTY1"/>
<reference evidence="2" key="2">
    <citation type="submission" date="2021-02" db="EMBL/GenBank/DDBJ databases">
        <authorList>
            <person name="Kimball J.A."/>
            <person name="Haas M.W."/>
            <person name="Macchietto M."/>
            <person name="Kono T."/>
            <person name="Duquette J."/>
            <person name="Shao M."/>
        </authorList>
    </citation>
    <scope>NUCLEOTIDE SEQUENCE</scope>
    <source>
        <tissue evidence="2">Fresh leaf tissue</tissue>
    </source>
</reference>
<name>A0A8J5WTY1_ZIZPA</name>
<evidence type="ECO:0000256" key="1">
    <source>
        <dbReference type="SAM" id="MobiDB-lite"/>
    </source>
</evidence>
<protein>
    <submittedName>
        <fullName evidence="2">Uncharacterized protein</fullName>
    </submittedName>
</protein>
<reference evidence="2" key="1">
    <citation type="journal article" date="2021" name="bioRxiv">
        <title>Whole Genome Assembly and Annotation of Northern Wild Rice, Zizania palustris L., Supports a Whole Genome Duplication in the Zizania Genus.</title>
        <authorList>
            <person name="Haas M."/>
            <person name="Kono T."/>
            <person name="Macchietto M."/>
            <person name="Millas R."/>
            <person name="McGilp L."/>
            <person name="Shao M."/>
            <person name="Duquette J."/>
            <person name="Hirsch C.N."/>
            <person name="Kimball J."/>
        </authorList>
    </citation>
    <scope>NUCLEOTIDE SEQUENCE</scope>
    <source>
        <tissue evidence="2">Fresh leaf tissue</tissue>
    </source>
</reference>
<gene>
    <name evidence="2" type="ORF">GUJ93_ZPchr0013g38033</name>
</gene>
<organism evidence="2 3">
    <name type="scientific">Zizania palustris</name>
    <name type="common">Northern wild rice</name>
    <dbReference type="NCBI Taxonomy" id="103762"/>
    <lineage>
        <taxon>Eukaryota</taxon>
        <taxon>Viridiplantae</taxon>
        <taxon>Streptophyta</taxon>
        <taxon>Embryophyta</taxon>
        <taxon>Tracheophyta</taxon>
        <taxon>Spermatophyta</taxon>
        <taxon>Magnoliopsida</taxon>
        <taxon>Liliopsida</taxon>
        <taxon>Poales</taxon>
        <taxon>Poaceae</taxon>
        <taxon>BOP clade</taxon>
        <taxon>Oryzoideae</taxon>
        <taxon>Oryzeae</taxon>
        <taxon>Zizaniinae</taxon>
        <taxon>Zizania</taxon>
    </lineage>
</organism>
<proteinExistence type="predicted"/>
<evidence type="ECO:0000313" key="3">
    <source>
        <dbReference type="Proteomes" id="UP000729402"/>
    </source>
</evidence>
<sequence length="66" mass="7234">MSGLDGAGGDDTMKIQKQRRRQRPERPLPPVAICQAAAPSPPFLLHFSCKLSRLASPVRWLQPPAS</sequence>
<feature type="region of interest" description="Disordered" evidence="1">
    <location>
        <begin position="1"/>
        <end position="27"/>
    </location>
</feature>
<comment type="caution">
    <text evidence="2">The sequence shown here is derived from an EMBL/GenBank/DDBJ whole genome shotgun (WGS) entry which is preliminary data.</text>
</comment>
<dbReference type="Proteomes" id="UP000729402">
    <property type="component" value="Unassembled WGS sequence"/>
</dbReference>
<keyword evidence="3" id="KW-1185">Reference proteome</keyword>
<accession>A0A8J5WTY1</accession>
<evidence type="ECO:0000313" key="2">
    <source>
        <dbReference type="EMBL" id="KAG8097805.1"/>
    </source>
</evidence>